<keyword evidence="1" id="KW-0677">Repeat</keyword>
<feature type="repeat" description="ANK" evidence="2">
    <location>
        <begin position="600"/>
        <end position="632"/>
    </location>
</feature>
<comment type="caution">
    <text evidence="4">The sequence shown here is derived from an EMBL/GenBank/DDBJ whole genome shotgun (WGS) entry which is preliminary data.</text>
</comment>
<dbReference type="Pfam" id="PF00023">
    <property type="entry name" value="Ank"/>
    <property type="match status" value="1"/>
</dbReference>
<dbReference type="InterPro" id="IPR056884">
    <property type="entry name" value="NPHP3-like_N"/>
</dbReference>
<feature type="non-terminal residue" evidence="4">
    <location>
        <position position="1"/>
    </location>
</feature>
<evidence type="ECO:0000256" key="2">
    <source>
        <dbReference type="PROSITE-ProRule" id="PRU00023"/>
    </source>
</evidence>
<dbReference type="InterPro" id="IPR002110">
    <property type="entry name" value="Ankyrin_rpt"/>
</dbReference>
<evidence type="ECO:0000259" key="3">
    <source>
        <dbReference type="Pfam" id="PF24883"/>
    </source>
</evidence>
<dbReference type="PANTHER" id="PTHR10039">
    <property type="entry name" value="AMELOGENIN"/>
    <property type="match status" value="1"/>
</dbReference>
<keyword evidence="2" id="KW-0040">ANK repeat</keyword>
<dbReference type="PROSITE" id="PS50297">
    <property type="entry name" value="ANK_REP_REGION"/>
    <property type="match status" value="4"/>
</dbReference>
<organism evidence="4 5">
    <name type="scientific">Dendryphion nanum</name>
    <dbReference type="NCBI Taxonomy" id="256645"/>
    <lineage>
        <taxon>Eukaryota</taxon>
        <taxon>Fungi</taxon>
        <taxon>Dikarya</taxon>
        <taxon>Ascomycota</taxon>
        <taxon>Pezizomycotina</taxon>
        <taxon>Dothideomycetes</taxon>
        <taxon>Pleosporomycetidae</taxon>
        <taxon>Pleosporales</taxon>
        <taxon>Torulaceae</taxon>
        <taxon>Dendryphion</taxon>
    </lineage>
</organism>
<evidence type="ECO:0000256" key="1">
    <source>
        <dbReference type="ARBA" id="ARBA00022737"/>
    </source>
</evidence>
<proteinExistence type="predicted"/>
<dbReference type="SMART" id="SM00248">
    <property type="entry name" value="ANK"/>
    <property type="match status" value="9"/>
</dbReference>
<keyword evidence="5" id="KW-1185">Reference proteome</keyword>
<feature type="repeat" description="ANK" evidence="2">
    <location>
        <begin position="831"/>
        <end position="863"/>
    </location>
</feature>
<dbReference type="InterPro" id="IPR036770">
    <property type="entry name" value="Ankyrin_rpt-contain_sf"/>
</dbReference>
<dbReference type="InterPro" id="IPR027417">
    <property type="entry name" value="P-loop_NTPase"/>
</dbReference>
<dbReference type="AlphaFoldDB" id="A0A9P9IDJ1"/>
<evidence type="ECO:0000313" key="5">
    <source>
        <dbReference type="Proteomes" id="UP000700596"/>
    </source>
</evidence>
<dbReference type="Proteomes" id="UP000700596">
    <property type="component" value="Unassembled WGS sequence"/>
</dbReference>
<feature type="non-terminal residue" evidence="4">
    <location>
        <position position="1030"/>
    </location>
</feature>
<feature type="repeat" description="ANK" evidence="2">
    <location>
        <begin position="567"/>
        <end position="599"/>
    </location>
</feature>
<dbReference type="PANTHER" id="PTHR10039:SF14">
    <property type="entry name" value="NACHT DOMAIN-CONTAINING PROTEIN"/>
    <property type="match status" value="1"/>
</dbReference>
<protein>
    <submittedName>
        <fullName evidence="4">Ankyrin repeat-containing domain protein</fullName>
    </submittedName>
</protein>
<feature type="repeat" description="ANK" evidence="2">
    <location>
        <begin position="633"/>
        <end position="660"/>
    </location>
</feature>
<accession>A0A9P9IDJ1</accession>
<dbReference type="Gene3D" id="3.40.50.300">
    <property type="entry name" value="P-loop containing nucleotide triphosphate hydrolases"/>
    <property type="match status" value="1"/>
</dbReference>
<evidence type="ECO:0000313" key="4">
    <source>
        <dbReference type="EMBL" id="KAH7115937.1"/>
    </source>
</evidence>
<sequence length="1030" mass="115291">EYLTAIYSVLSPSSKSQSCFALNNSVFCVYIMDIEESDFVLLAIQDLIDYNDGGHLPKSDEIVAAIQTWLGPTKYFSEHSDYRKHLNSHLSGTGSWFESSKEYQEWHDSPDTGALWIKAVAGAGKSVLSAASITRLLEENVPVLFFFFRQIVALSHESKYLIRDFLSQLLPWSPWLQHNLNKFVESNTDIESVSLDELWRYVCDALSFMPKAYCVVDALDEMDQDESFLQRLITLGKQKPASIKVLLTSRPVPRLENILRTHIPQIRLDPDGLQDDIDKYVEFKLRPIGGPPTFYETLKPIICSRACGLFLYARLVTDELIETVKDTEVRPADIPVIVDNIPKNLEDVYSKMLADHSKRSGVSTQQQLTILQWVTHTTRPLRLLEAAAIMQTIGCTATLKEAKTLVRAACGPLLEILEDETISVIHHSFTEYLCQSDRSTTNFPIIDHEETHRKIAGVCVNYLLSGALNDWKKRGIESVKDSEVRWNPYIQEQRRLKKRREFRRYSVTTSTEWKLRYPLLEYASSNWYKHSNQVHLDASLSHTLEKLFSSSILGSWVDFGIHRDYAATFTQMHIAAYIGADNILSILIQKGQSVDEKDRFGRSPISYAASGGSAAVVSILIDAGADINAYDAVGYQPIHYAAMSNHHKAINILVNAGADVLAGTLHDDEFRFHGLELKAGATAVEFATIAGHTESFLEMMHLLEQNEIHKALHLAASKGRAGVVSSILSVPGIDIDHHNTSAGFYQPPTALFEAVSYCDPPTIRLLLIGGASSTFVHTQQRDNSNNVDTAMHALAGKYGSYRRDSCSEDAFMEAFDLLVNAGCDVDQADSSGETPLHYSCWKSLDTIILRLLEKGADASKLTLNGKSVLHLYYSCTSSPEVADALIASGADINAIIPTTKIAVIHELMRGYNTSDEILRFLEYKPDVRVKDELGFTALHLFAQKRFDSAPLLKKLLELGAEVNAKDHLGRTPAHIIDIYSKHGQQYLQMFVENWGVDINATDSSGRTILLNAGRYFQDYGNPHEMKFQSM</sequence>
<dbReference type="Pfam" id="PF12796">
    <property type="entry name" value="Ank_2"/>
    <property type="match status" value="2"/>
</dbReference>
<feature type="domain" description="Nephrocystin 3-like N-terminal" evidence="3">
    <location>
        <begin position="92"/>
        <end position="250"/>
    </location>
</feature>
<reference evidence="4" key="1">
    <citation type="journal article" date="2021" name="Nat. Commun.">
        <title>Genetic determinants of endophytism in the Arabidopsis root mycobiome.</title>
        <authorList>
            <person name="Mesny F."/>
            <person name="Miyauchi S."/>
            <person name="Thiergart T."/>
            <person name="Pickel B."/>
            <person name="Atanasova L."/>
            <person name="Karlsson M."/>
            <person name="Huettel B."/>
            <person name="Barry K.W."/>
            <person name="Haridas S."/>
            <person name="Chen C."/>
            <person name="Bauer D."/>
            <person name="Andreopoulos W."/>
            <person name="Pangilinan J."/>
            <person name="LaButti K."/>
            <person name="Riley R."/>
            <person name="Lipzen A."/>
            <person name="Clum A."/>
            <person name="Drula E."/>
            <person name="Henrissat B."/>
            <person name="Kohler A."/>
            <person name="Grigoriev I.V."/>
            <person name="Martin F.M."/>
            <person name="Hacquard S."/>
        </authorList>
    </citation>
    <scope>NUCLEOTIDE SEQUENCE</scope>
    <source>
        <strain evidence="4">MPI-CAGE-CH-0243</strain>
    </source>
</reference>
<dbReference type="PROSITE" id="PS50088">
    <property type="entry name" value="ANK_REPEAT"/>
    <property type="match status" value="5"/>
</dbReference>
<gene>
    <name evidence="4" type="ORF">B0J11DRAFT_113759</name>
</gene>
<dbReference type="Gene3D" id="1.25.40.20">
    <property type="entry name" value="Ankyrin repeat-containing domain"/>
    <property type="match status" value="3"/>
</dbReference>
<feature type="repeat" description="ANK" evidence="2">
    <location>
        <begin position="933"/>
        <end position="967"/>
    </location>
</feature>
<dbReference type="OrthoDB" id="21416at2759"/>
<dbReference type="Pfam" id="PF24883">
    <property type="entry name" value="NPHP3_N"/>
    <property type="match status" value="1"/>
</dbReference>
<name>A0A9P9IDJ1_9PLEO</name>
<dbReference type="SUPFAM" id="SSF48403">
    <property type="entry name" value="Ankyrin repeat"/>
    <property type="match status" value="1"/>
</dbReference>
<dbReference type="EMBL" id="JAGMWT010000015">
    <property type="protein sequence ID" value="KAH7115937.1"/>
    <property type="molecule type" value="Genomic_DNA"/>
</dbReference>
<dbReference type="SUPFAM" id="SSF52540">
    <property type="entry name" value="P-loop containing nucleoside triphosphate hydrolases"/>
    <property type="match status" value="1"/>
</dbReference>